<feature type="transmembrane region" description="Helical" evidence="1">
    <location>
        <begin position="97"/>
        <end position="118"/>
    </location>
</feature>
<keyword evidence="1" id="KW-1133">Transmembrane helix</keyword>
<dbReference type="EMBL" id="FNYA01000001">
    <property type="protein sequence ID" value="SEI40536.1"/>
    <property type="molecule type" value="Genomic_DNA"/>
</dbReference>
<feature type="transmembrane region" description="Helical" evidence="1">
    <location>
        <begin position="178"/>
        <end position="199"/>
    </location>
</feature>
<feature type="transmembrane region" description="Helical" evidence="1">
    <location>
        <begin position="72"/>
        <end position="91"/>
    </location>
</feature>
<accession>A0A1H6QF77</accession>
<dbReference type="RefSeq" id="WP_091306956.1">
    <property type="nucleotide sequence ID" value="NZ_CBCSJU010000001.1"/>
</dbReference>
<feature type="transmembrane region" description="Helical" evidence="1">
    <location>
        <begin position="238"/>
        <end position="260"/>
    </location>
</feature>
<gene>
    <name evidence="2" type="ORF">SAMN05660918_0379</name>
</gene>
<dbReference type="AlphaFoldDB" id="A0A1H6QF77"/>
<name>A0A1H6QF77_9FLAO</name>
<feature type="transmembrane region" description="Helical" evidence="1">
    <location>
        <begin position="7"/>
        <end position="27"/>
    </location>
</feature>
<feature type="transmembrane region" description="Helical" evidence="1">
    <location>
        <begin position="211"/>
        <end position="232"/>
    </location>
</feature>
<reference evidence="3" key="1">
    <citation type="submission" date="2016-10" db="EMBL/GenBank/DDBJ databases">
        <authorList>
            <person name="Varghese N."/>
            <person name="Submissions S."/>
        </authorList>
    </citation>
    <scope>NUCLEOTIDE SEQUENCE [LARGE SCALE GENOMIC DNA]</scope>
    <source>
        <strain evidence="3">DSM 17934</strain>
    </source>
</reference>
<protein>
    <submittedName>
        <fullName evidence="2">Uncharacterized protein</fullName>
    </submittedName>
</protein>
<evidence type="ECO:0000313" key="2">
    <source>
        <dbReference type="EMBL" id="SEI40536.1"/>
    </source>
</evidence>
<dbReference type="PROSITE" id="PS51257">
    <property type="entry name" value="PROKAR_LIPOPROTEIN"/>
    <property type="match status" value="1"/>
</dbReference>
<organism evidence="2 3">
    <name type="scientific">Flavobacterium terrigena</name>
    <dbReference type="NCBI Taxonomy" id="402734"/>
    <lineage>
        <taxon>Bacteria</taxon>
        <taxon>Pseudomonadati</taxon>
        <taxon>Bacteroidota</taxon>
        <taxon>Flavobacteriia</taxon>
        <taxon>Flavobacteriales</taxon>
        <taxon>Flavobacteriaceae</taxon>
        <taxon>Flavobacterium</taxon>
    </lineage>
</organism>
<feature type="transmembrane region" description="Helical" evidence="1">
    <location>
        <begin position="47"/>
        <end position="65"/>
    </location>
</feature>
<keyword evidence="1" id="KW-0472">Membrane</keyword>
<evidence type="ECO:0000256" key="1">
    <source>
        <dbReference type="SAM" id="Phobius"/>
    </source>
</evidence>
<keyword evidence="3" id="KW-1185">Reference proteome</keyword>
<dbReference type="OrthoDB" id="3260635at2"/>
<evidence type="ECO:0000313" key="3">
    <source>
        <dbReference type="Proteomes" id="UP000199702"/>
    </source>
</evidence>
<keyword evidence="1" id="KW-0812">Transmembrane</keyword>
<feature type="transmembrane region" description="Helical" evidence="1">
    <location>
        <begin position="139"/>
        <end position="158"/>
    </location>
</feature>
<dbReference type="Proteomes" id="UP000199702">
    <property type="component" value="Unassembled WGS sequence"/>
</dbReference>
<proteinExistence type="predicted"/>
<sequence length="283" mass="32223">MQKTTDFILDFVISISIAITACVGLLQPDFYNLETENWQTQTTGQDLVNLLLIVPSLLIASWLTLKRNSWAIMIKPGILLYITYTFTIYCFEIHYNSLFLLYCLILSLSFYRLVIFMYNNFNKIGITGTKTIATKITAFYFLIIAIFFYALWLSEIIQSSIEGNLPKSLINTGLFTNAVQVMDLAFLLPGVIIVGILLLKQSYLGFLITPALLTFFVLMDITIATLTFIMYFNKIETNLSVVVLMALLDAFSFALLIWFLKENAPIHKITEVKVDKKDSEISI</sequence>